<feature type="compositionally biased region" description="Polar residues" evidence="1">
    <location>
        <begin position="1"/>
        <end position="19"/>
    </location>
</feature>
<feature type="domain" description="DH" evidence="3">
    <location>
        <begin position="38"/>
        <end position="229"/>
    </location>
</feature>
<dbReference type="Proteomes" id="UP000095280">
    <property type="component" value="Unplaced"/>
</dbReference>
<dbReference type="SMART" id="SM00325">
    <property type="entry name" value="RhoGEF"/>
    <property type="match status" value="1"/>
</dbReference>
<dbReference type="GO" id="GO:0035556">
    <property type="term" value="P:intracellular signal transduction"/>
    <property type="evidence" value="ECO:0007669"/>
    <property type="project" value="InterPro"/>
</dbReference>
<keyword evidence="4" id="KW-1185">Reference proteome</keyword>
<dbReference type="PANTHER" id="PTHR12673">
    <property type="entry name" value="FACIOGENITAL DYSPLASIA PROTEIN"/>
    <property type="match status" value="1"/>
</dbReference>
<feature type="compositionally biased region" description="Pro residues" evidence="1">
    <location>
        <begin position="584"/>
        <end position="597"/>
    </location>
</feature>
<feature type="region of interest" description="Disordered" evidence="1">
    <location>
        <begin position="1"/>
        <end position="34"/>
    </location>
</feature>
<dbReference type="Pfam" id="PF00621">
    <property type="entry name" value="RhoGEF"/>
    <property type="match status" value="1"/>
</dbReference>
<dbReference type="InterPro" id="IPR035899">
    <property type="entry name" value="DBL_dom_sf"/>
</dbReference>
<name>A0A1I8FYC9_9PLAT</name>
<evidence type="ECO:0000259" key="3">
    <source>
        <dbReference type="PROSITE" id="PS50010"/>
    </source>
</evidence>
<evidence type="ECO:0000256" key="1">
    <source>
        <dbReference type="SAM" id="MobiDB-lite"/>
    </source>
</evidence>
<protein>
    <submittedName>
        <fullName evidence="5">DH domain-containing protein</fullName>
    </submittedName>
</protein>
<evidence type="ECO:0000313" key="4">
    <source>
        <dbReference type="Proteomes" id="UP000095280"/>
    </source>
</evidence>
<dbReference type="Pfam" id="PF00169">
    <property type="entry name" value="PH"/>
    <property type="match status" value="1"/>
</dbReference>
<feature type="compositionally biased region" description="Low complexity" evidence="1">
    <location>
        <begin position="511"/>
        <end position="522"/>
    </location>
</feature>
<evidence type="ECO:0000313" key="5">
    <source>
        <dbReference type="WBParaSite" id="maker-uti_cns_0000343-snap-gene-1.12-mRNA-1"/>
    </source>
</evidence>
<dbReference type="SUPFAM" id="SSF48065">
    <property type="entry name" value="DBL homology domain (DH-domain)"/>
    <property type="match status" value="1"/>
</dbReference>
<accession>A0A1I8FYC9</accession>
<dbReference type="WBParaSite" id="maker-uti_cns_0000343-snap-gene-1.12-mRNA-1">
    <property type="protein sequence ID" value="maker-uti_cns_0000343-snap-gene-1.12-mRNA-1"/>
    <property type="gene ID" value="maker-uti_cns_0000343-snap-gene-1.12"/>
</dbReference>
<evidence type="ECO:0000259" key="2">
    <source>
        <dbReference type="PROSITE" id="PS50003"/>
    </source>
</evidence>
<feature type="region of interest" description="Disordered" evidence="1">
    <location>
        <begin position="584"/>
        <end position="613"/>
    </location>
</feature>
<feature type="domain" description="PH" evidence="2">
    <location>
        <begin position="258"/>
        <end position="352"/>
    </location>
</feature>
<dbReference type="InterPro" id="IPR051092">
    <property type="entry name" value="FYVE_RhoGEF_PH"/>
</dbReference>
<dbReference type="InterPro" id="IPR001849">
    <property type="entry name" value="PH_domain"/>
</dbReference>
<dbReference type="PROSITE" id="PS50003">
    <property type="entry name" value="PH_DOMAIN"/>
    <property type="match status" value="1"/>
</dbReference>
<reference evidence="5" key="1">
    <citation type="submission" date="2016-11" db="UniProtKB">
        <authorList>
            <consortium name="WormBaseParasite"/>
        </authorList>
    </citation>
    <scope>IDENTIFICATION</scope>
</reference>
<dbReference type="InterPro" id="IPR011993">
    <property type="entry name" value="PH-like_dom_sf"/>
</dbReference>
<proteinExistence type="predicted"/>
<dbReference type="PROSITE" id="PS00741">
    <property type="entry name" value="DH_1"/>
    <property type="match status" value="1"/>
</dbReference>
<sequence length="1082" mass="119723">FLQSLASTPTTRSRLQSLADSDAGNADTAADSPSLATRRARIASELLESEEKYLRYLRLLTRYFEAPLRLSEDLMPADAHAAVFGNLAQIVQLNRELLELLQRQRKQQSHRPESTSRDSIGAAHAFCQLAPYLKIYSVYARHHMRAQAILERQMAASSRLLGFVRRAESRPEVQMRLDALLIMPVQRVPRYELLLTQLLRCTPTGHPDYPTLQRSVAQVSEVARHINDTVRSQQSAEELLAVQRSLRSAPKLLAPGRTLVKRGQLKKVDRAGGQARERDVMLFTDILLYARPPPDSTCCSVFPLHHCRVERLFEDGAPSLFCVTCRSQRLLLFCPDAKQAEAWISAIELAVQRLLADRLSLRKESSAKRPMRGAQFARFERRLDRKRRQEVSVSTASSSALASAAAADSATGRDDDDQDAVKRRRLLVRRSCFVGDGEAAVEGRQQLGGVADFLCLTPSRCCSGLGTGDASTSTAASATVGGVSKDCCSQGPCLTDLDEPMVLNKDDGDESSSAQPPAASVPNVGQLRFYRRTSCSLLMASTEPNDATKEPGFNLPPGYYEAIRDADLYQLPAYANDDASACPPPIPCQPRYPPPPQSATLPQGSSVKGSNSSIDRPMQRFEQLLTAVDFFPACVAPGNLQAQRCPQFMPFNTVVSAANNWLASNRGISALVRCECIERMANMQGELQPEAALQHEPGRLIRAFVVGLRLWCRQEPRASLKEIEPTQIWYINAMPRIEQRTIAAQVRPGFGFDESAGGMDNYGMSACVPTFTKEFSVPFVEPLSEFLPRINEWLSASPPPGRICGVQTMLLRCAVDQRMFDLDATVQWHLAEVSRMRLFYYRLFYIVGDPLPRQEIGIKTVLTNALSFASTLTGARITDVQSFNITTCDFLMSPVQIALRSQREADDQQQLGPSNMNKLLQLDGNMSYEFLPAGVPFREHTCIRVAYVKSPLTAGLQTGLSTNSGLVTSKLFVPDRISVKSFEPLNRFMQRLLDGAAKANCRVLTAETFNMYVDPTAASINTELTYRPELAYNGQYRLTVVRMLFDGPSFDLPPSFSYIPQQQPPAGGAAQPSNSCCSCQLL</sequence>
<organism evidence="4 5">
    <name type="scientific">Macrostomum lignano</name>
    <dbReference type="NCBI Taxonomy" id="282301"/>
    <lineage>
        <taxon>Eukaryota</taxon>
        <taxon>Metazoa</taxon>
        <taxon>Spiralia</taxon>
        <taxon>Lophotrochozoa</taxon>
        <taxon>Platyhelminthes</taxon>
        <taxon>Rhabditophora</taxon>
        <taxon>Macrostomorpha</taxon>
        <taxon>Macrostomida</taxon>
        <taxon>Macrostomidae</taxon>
        <taxon>Macrostomum</taxon>
    </lineage>
</organism>
<dbReference type="SMART" id="SM00233">
    <property type="entry name" value="PH"/>
    <property type="match status" value="1"/>
</dbReference>
<dbReference type="InterPro" id="IPR001331">
    <property type="entry name" value="GDS_CDC24_CS"/>
</dbReference>
<feature type="compositionally biased region" description="Polar residues" evidence="1">
    <location>
        <begin position="598"/>
        <end position="613"/>
    </location>
</feature>
<dbReference type="SUPFAM" id="SSF50729">
    <property type="entry name" value="PH domain-like"/>
    <property type="match status" value="1"/>
</dbReference>
<feature type="region of interest" description="Disordered" evidence="1">
    <location>
        <begin position="499"/>
        <end position="523"/>
    </location>
</feature>
<dbReference type="PROSITE" id="PS50010">
    <property type="entry name" value="DH_2"/>
    <property type="match status" value="1"/>
</dbReference>
<dbReference type="AlphaFoldDB" id="A0A1I8FYC9"/>
<dbReference type="InterPro" id="IPR000219">
    <property type="entry name" value="DH_dom"/>
</dbReference>
<dbReference type="GO" id="GO:0005085">
    <property type="term" value="F:guanyl-nucleotide exchange factor activity"/>
    <property type="evidence" value="ECO:0007669"/>
    <property type="project" value="InterPro"/>
</dbReference>
<dbReference type="PANTHER" id="PTHR12673:SF159">
    <property type="entry name" value="LD03170P"/>
    <property type="match status" value="1"/>
</dbReference>
<dbReference type="Gene3D" id="1.20.900.10">
    <property type="entry name" value="Dbl homology (DH) domain"/>
    <property type="match status" value="1"/>
</dbReference>
<dbReference type="GO" id="GO:0005737">
    <property type="term" value="C:cytoplasm"/>
    <property type="evidence" value="ECO:0007669"/>
    <property type="project" value="TreeGrafter"/>
</dbReference>
<dbReference type="Gene3D" id="2.30.29.30">
    <property type="entry name" value="Pleckstrin-homology domain (PH domain)/Phosphotyrosine-binding domain (PTB)"/>
    <property type="match status" value="1"/>
</dbReference>
<dbReference type="CDD" id="cd00160">
    <property type="entry name" value="RhoGEF"/>
    <property type="match status" value="1"/>
</dbReference>